<dbReference type="InterPro" id="IPR043129">
    <property type="entry name" value="ATPase_NBD"/>
</dbReference>
<comment type="similarity">
    <text evidence="1">Belongs to the FGGY kinase family.</text>
</comment>
<keyword evidence="3 6" id="KW-0418">Kinase</keyword>
<dbReference type="InterPro" id="IPR006003">
    <property type="entry name" value="FGGY_RbtK-like"/>
</dbReference>
<dbReference type="AlphaFoldDB" id="A0A0D5LMS2"/>
<dbReference type="GO" id="GO:0019150">
    <property type="term" value="F:D-ribulokinase activity"/>
    <property type="evidence" value="ECO:0007669"/>
    <property type="project" value="TreeGrafter"/>
</dbReference>
<dbReference type="HOGENOM" id="CLU_009281_10_2_5"/>
<dbReference type="OrthoDB" id="9805576at2"/>
<organism evidence="6 7">
    <name type="scientific">Martelella endophytica</name>
    <dbReference type="NCBI Taxonomy" id="1486262"/>
    <lineage>
        <taxon>Bacteria</taxon>
        <taxon>Pseudomonadati</taxon>
        <taxon>Pseudomonadota</taxon>
        <taxon>Alphaproteobacteria</taxon>
        <taxon>Hyphomicrobiales</taxon>
        <taxon>Aurantimonadaceae</taxon>
        <taxon>Martelella</taxon>
    </lineage>
</organism>
<dbReference type="PATRIC" id="fig|1486262.3.peg.1103"/>
<proteinExistence type="inferred from homology"/>
<evidence type="ECO:0000256" key="2">
    <source>
        <dbReference type="ARBA" id="ARBA00022679"/>
    </source>
</evidence>
<accession>A0A0D5LMS2</accession>
<keyword evidence="2" id="KW-0808">Transferase</keyword>
<evidence type="ECO:0000256" key="3">
    <source>
        <dbReference type="ARBA" id="ARBA00022777"/>
    </source>
</evidence>
<dbReference type="InterPro" id="IPR000577">
    <property type="entry name" value="Carb_kinase_FGGY"/>
</dbReference>
<dbReference type="PIRSF" id="PIRSF000538">
    <property type="entry name" value="GlpK"/>
    <property type="match status" value="1"/>
</dbReference>
<keyword evidence="7" id="KW-1185">Reference proteome</keyword>
<feature type="domain" description="Carbohydrate kinase FGGY N-terminal" evidence="4">
    <location>
        <begin position="6"/>
        <end position="260"/>
    </location>
</feature>
<dbReference type="GO" id="GO:0019321">
    <property type="term" value="P:pentose metabolic process"/>
    <property type="evidence" value="ECO:0007669"/>
    <property type="project" value="TreeGrafter"/>
</dbReference>
<evidence type="ECO:0000259" key="4">
    <source>
        <dbReference type="Pfam" id="PF00370"/>
    </source>
</evidence>
<dbReference type="InterPro" id="IPR018484">
    <property type="entry name" value="FGGY_N"/>
</dbReference>
<dbReference type="Pfam" id="PF00370">
    <property type="entry name" value="FGGY_N"/>
    <property type="match status" value="1"/>
</dbReference>
<name>A0A0D5LMS2_MAREN</name>
<feature type="domain" description="Carbohydrate kinase FGGY C-terminal" evidence="5">
    <location>
        <begin position="274"/>
        <end position="473"/>
    </location>
</feature>
<gene>
    <name evidence="6" type="ORF">TM49_05395</name>
</gene>
<dbReference type="Gene3D" id="3.30.420.40">
    <property type="match status" value="1"/>
</dbReference>
<dbReference type="STRING" id="1486262.TM49_05395"/>
<protein>
    <submittedName>
        <fullName evidence="6">Ribulokinase</fullName>
    </submittedName>
</protein>
<dbReference type="Gene3D" id="1.20.58.2240">
    <property type="match status" value="1"/>
</dbReference>
<evidence type="ECO:0000313" key="7">
    <source>
        <dbReference type="Proteomes" id="UP000032611"/>
    </source>
</evidence>
<dbReference type="GO" id="GO:0005737">
    <property type="term" value="C:cytoplasm"/>
    <property type="evidence" value="ECO:0007669"/>
    <property type="project" value="TreeGrafter"/>
</dbReference>
<reference evidence="6 7" key="1">
    <citation type="journal article" date="2015" name="Genome Announc.">
        <title>Complete genome sequence of Martelella endophytica YC6887, which has antifungal activity associated with a halophyte.</title>
        <authorList>
            <person name="Khan A."/>
            <person name="Khan H."/>
            <person name="Chung E.J."/>
            <person name="Hossain M.T."/>
            <person name="Chung Y.R."/>
        </authorList>
    </citation>
    <scope>NUCLEOTIDE SEQUENCE [LARGE SCALE GENOMIC DNA]</scope>
    <source>
        <strain evidence="6">YC6887</strain>
    </source>
</reference>
<dbReference type="KEGG" id="mey:TM49_05395"/>
<evidence type="ECO:0000259" key="5">
    <source>
        <dbReference type="Pfam" id="PF02782"/>
    </source>
</evidence>
<dbReference type="Pfam" id="PF02782">
    <property type="entry name" value="FGGY_C"/>
    <property type="match status" value="1"/>
</dbReference>
<dbReference type="NCBIfam" id="TIGR01315">
    <property type="entry name" value="5C_CHO_kinase"/>
    <property type="match status" value="1"/>
</dbReference>
<evidence type="ECO:0000256" key="1">
    <source>
        <dbReference type="ARBA" id="ARBA00009156"/>
    </source>
</evidence>
<dbReference type="PANTHER" id="PTHR43435:SF4">
    <property type="entry name" value="FGGY CARBOHYDRATE KINASE DOMAIN-CONTAINING PROTEIN"/>
    <property type="match status" value="1"/>
</dbReference>
<dbReference type="RefSeq" id="WP_045679864.1">
    <property type="nucleotide sequence ID" value="NZ_CP010803.1"/>
</dbReference>
<dbReference type="SUPFAM" id="SSF53067">
    <property type="entry name" value="Actin-like ATPase domain"/>
    <property type="match status" value="2"/>
</dbReference>
<evidence type="ECO:0000313" key="6">
    <source>
        <dbReference type="EMBL" id="AJY45260.1"/>
    </source>
</evidence>
<dbReference type="InterPro" id="IPR018485">
    <property type="entry name" value="FGGY_C"/>
</dbReference>
<dbReference type="EMBL" id="CP010803">
    <property type="protein sequence ID" value="AJY45260.1"/>
    <property type="molecule type" value="Genomic_DNA"/>
</dbReference>
<dbReference type="PANTHER" id="PTHR43435">
    <property type="entry name" value="RIBULOKINASE"/>
    <property type="match status" value="1"/>
</dbReference>
<dbReference type="Proteomes" id="UP000032611">
    <property type="component" value="Chromosome"/>
</dbReference>
<sequence>MRDHLIAVDVGTASVRAGLFDRAGVMLARQTHPLMLRRPAARRGEYASEDIWQATCAAVKATVEASGIGADRVAGIAFGATCSLVLLDRERRPLPLAADDGHVFDTIAWFDHRAAQEAAELTATGDPAVRHSGGSVSPEMQFPKLLWLKRNRPELWQQAGLVFDLADFLTFRATGNAARSLSTLTAKWFYRPDRSDPEPSDLMRQVGLCDLAGKAGFSGSVLSPGETAGTLNAEAAAALGLDTTVTVAAGLIDAYAGALGALPSPEAKGPGDLALIGGTSSCLVGYAHEPAFARSLWGPYFSALYSGQWLFEAGQSATGGLLNHLIEVSSAGGIATEARHAEVIARIGEMIAENGVGFADGLDILPDFHGSRSPFADPSLTGMIAGLTLDNSFDGLCRLYWRASVAIALSLRQILTLMEENGLTVATLHLAGGHRRNPLLTKLYADATGRSVAIMPAEDAVLLGSAINAASAAGLFDGLGAAAGAMQGAPRVIAPDADLAGYYDRQLSRLEILQQCRATLQNLGVADMN</sequence>